<dbReference type="InterPro" id="IPR022998">
    <property type="entry name" value="ThiamineP_synth_TenI"/>
</dbReference>
<protein>
    <submittedName>
        <fullName evidence="3">Thiamine phosphate synthase</fullName>
    </submittedName>
</protein>
<dbReference type="Pfam" id="PF02581">
    <property type="entry name" value="TMP-TENI"/>
    <property type="match status" value="1"/>
</dbReference>
<dbReference type="RefSeq" id="WP_218469375.1">
    <property type="nucleotide sequence ID" value="NZ_BAABJN010000008.1"/>
</dbReference>
<keyword evidence="1" id="KW-0784">Thiamine biosynthesis</keyword>
<sequence>MCATGPARPCFAIGGIDRERLDEVLAAGADRVVVVRAITEARNIEAAARALKQRLLENGLP</sequence>
<evidence type="ECO:0000313" key="3">
    <source>
        <dbReference type="EMBL" id="QXN88492.1"/>
    </source>
</evidence>
<dbReference type="PANTHER" id="PTHR20857:SF15">
    <property type="entry name" value="THIAMINE-PHOSPHATE SYNTHASE"/>
    <property type="match status" value="1"/>
</dbReference>
<feature type="domain" description="Thiamine phosphate synthase/TenI" evidence="2">
    <location>
        <begin position="8"/>
        <end position="38"/>
    </location>
</feature>
<evidence type="ECO:0000259" key="2">
    <source>
        <dbReference type="Pfam" id="PF02581"/>
    </source>
</evidence>
<proteinExistence type="predicted"/>
<dbReference type="EMBL" id="CP078145">
    <property type="protein sequence ID" value="QXN88492.1"/>
    <property type="molecule type" value="Genomic_DNA"/>
</dbReference>
<accession>A0ABX8RFV9</accession>
<evidence type="ECO:0000313" key="4">
    <source>
        <dbReference type="Proteomes" id="UP000694257"/>
    </source>
</evidence>
<dbReference type="Proteomes" id="UP000694257">
    <property type="component" value="Chromosome"/>
</dbReference>
<name>A0ABX8RFV9_NOCIO</name>
<organism evidence="3 4">
    <name type="scientific">Nocardia iowensis</name>
    <dbReference type="NCBI Taxonomy" id="204891"/>
    <lineage>
        <taxon>Bacteria</taxon>
        <taxon>Bacillati</taxon>
        <taxon>Actinomycetota</taxon>
        <taxon>Actinomycetes</taxon>
        <taxon>Mycobacteriales</taxon>
        <taxon>Nocardiaceae</taxon>
        <taxon>Nocardia</taxon>
    </lineage>
</organism>
<keyword evidence="4" id="KW-1185">Reference proteome</keyword>
<dbReference type="CDD" id="cd00564">
    <property type="entry name" value="TMP_TenI"/>
    <property type="match status" value="1"/>
</dbReference>
<dbReference type="PANTHER" id="PTHR20857">
    <property type="entry name" value="THIAMINE-PHOSPHATE PYROPHOSPHORYLASE"/>
    <property type="match status" value="1"/>
</dbReference>
<gene>
    <name evidence="3" type="ORF">KV110_23130</name>
</gene>
<evidence type="ECO:0000256" key="1">
    <source>
        <dbReference type="ARBA" id="ARBA00022977"/>
    </source>
</evidence>
<reference evidence="3 4" key="1">
    <citation type="submission" date="2021-07" db="EMBL/GenBank/DDBJ databases">
        <title>Whole Genome Sequence of Nocardia Iowensis.</title>
        <authorList>
            <person name="Lamm A."/>
            <person name="Collins-Fairclough A.M."/>
            <person name="Bunk B."/>
            <person name="Sproer C."/>
        </authorList>
    </citation>
    <scope>NUCLEOTIDE SEQUENCE [LARGE SCALE GENOMIC DNA]</scope>
    <source>
        <strain evidence="3 4">NRRL 5646</strain>
    </source>
</reference>